<sequence length="447" mass="48431">MIENIALRAPETRHRTPVPDIPRLAREIVAHLVRTGVPCAVGPDDTSGSELTAVARSCLVWIIRRLNGEAVPDQIERLESAAARWAHCGVPIGTVLHAVHQGLKKGVDLLFPIAHPGHGFDITTGMTAVVQLLNSVTSTVSRIYVRELKSRTAAHRTAVHTLTSALLSGHTTTAAARECGIAVASHYFVLAVAIPAHPDERKPGLDCHIVARRKLRRVQSALATRSDNKALSLLSVDGGTILLPAEPDTEPAVDELVHDLSAAAQIPLTATALFAVTEEIAAATRHAHELLDTVEHLGLGPGVHRFTELAMEYQLTRPGIGHTVLQQRLAPLDGHPDLGHTLRTYIANNRNRQRTARQLCLHPNTVDYRLQRIGELTGLDISDAKAWWYLHAALITRTASPHRRAAREPVDRNHPRQRSTSVGRKPISVGQAGSAAGGSRCDGHTDR</sequence>
<protein>
    <submittedName>
        <fullName evidence="4">Helix-turn-helix domain-containing protein</fullName>
    </submittedName>
</protein>
<dbReference type="InterPro" id="IPR025736">
    <property type="entry name" value="PucR_C-HTH_dom"/>
</dbReference>
<feature type="region of interest" description="Disordered" evidence="1">
    <location>
        <begin position="399"/>
        <end position="447"/>
    </location>
</feature>
<evidence type="ECO:0000259" key="3">
    <source>
        <dbReference type="Pfam" id="PF14361"/>
    </source>
</evidence>
<dbReference type="RefSeq" id="WP_356955798.1">
    <property type="nucleotide sequence ID" value="NZ_JBEYBD010000004.1"/>
</dbReference>
<dbReference type="PANTHER" id="PTHR33744">
    <property type="entry name" value="CARBOHYDRATE DIACID REGULATOR"/>
    <property type="match status" value="1"/>
</dbReference>
<dbReference type="InterPro" id="IPR051448">
    <property type="entry name" value="CdaR-like_regulators"/>
</dbReference>
<dbReference type="InterPro" id="IPR042070">
    <property type="entry name" value="PucR_C-HTH_sf"/>
</dbReference>
<comment type="caution">
    <text evidence="4">The sequence shown here is derived from an EMBL/GenBank/DDBJ whole genome shotgun (WGS) entry which is preliminary data.</text>
</comment>
<feature type="compositionally biased region" description="Low complexity" evidence="1">
    <location>
        <begin position="428"/>
        <end position="439"/>
    </location>
</feature>
<dbReference type="Pfam" id="PF13556">
    <property type="entry name" value="HTH_30"/>
    <property type="match status" value="1"/>
</dbReference>
<evidence type="ECO:0000313" key="5">
    <source>
        <dbReference type="Proteomes" id="UP001550628"/>
    </source>
</evidence>
<keyword evidence="5" id="KW-1185">Reference proteome</keyword>
<gene>
    <name evidence="4" type="ORF">ABZ510_24055</name>
</gene>
<proteinExistence type="predicted"/>
<evidence type="ECO:0000259" key="2">
    <source>
        <dbReference type="Pfam" id="PF13556"/>
    </source>
</evidence>
<evidence type="ECO:0000256" key="1">
    <source>
        <dbReference type="SAM" id="MobiDB-lite"/>
    </source>
</evidence>
<reference evidence="4 5" key="1">
    <citation type="submission" date="2024-06" db="EMBL/GenBank/DDBJ databases">
        <title>The Natural Products Discovery Center: Release of the First 8490 Sequenced Strains for Exploring Actinobacteria Biosynthetic Diversity.</title>
        <authorList>
            <person name="Kalkreuter E."/>
            <person name="Kautsar S.A."/>
            <person name="Yang D."/>
            <person name="Bader C.D."/>
            <person name="Teijaro C.N."/>
            <person name="Fluegel L."/>
            <person name="Davis C.M."/>
            <person name="Simpson J.R."/>
            <person name="Lauterbach L."/>
            <person name="Steele A.D."/>
            <person name="Gui C."/>
            <person name="Meng S."/>
            <person name="Li G."/>
            <person name="Viehrig K."/>
            <person name="Ye F."/>
            <person name="Su P."/>
            <person name="Kiefer A.F."/>
            <person name="Nichols A."/>
            <person name="Cepeda A.J."/>
            <person name="Yan W."/>
            <person name="Fan B."/>
            <person name="Jiang Y."/>
            <person name="Adhikari A."/>
            <person name="Zheng C.-J."/>
            <person name="Schuster L."/>
            <person name="Cowan T.M."/>
            <person name="Smanski M.J."/>
            <person name="Chevrette M.G."/>
            <person name="De Carvalho L.P.S."/>
            <person name="Shen B."/>
        </authorList>
    </citation>
    <scope>NUCLEOTIDE SEQUENCE [LARGE SCALE GENOMIC DNA]</scope>
    <source>
        <strain evidence="4 5">NPDC019708</strain>
    </source>
</reference>
<dbReference type="Pfam" id="PF14361">
    <property type="entry name" value="RsbRD_N"/>
    <property type="match status" value="1"/>
</dbReference>
<accession>A0ABV2WVL3</accession>
<organism evidence="4 5">
    <name type="scientific">Nocardia rhamnosiphila</name>
    <dbReference type="NCBI Taxonomy" id="426716"/>
    <lineage>
        <taxon>Bacteria</taxon>
        <taxon>Bacillati</taxon>
        <taxon>Actinomycetota</taxon>
        <taxon>Actinomycetes</taxon>
        <taxon>Mycobacteriales</taxon>
        <taxon>Nocardiaceae</taxon>
        <taxon>Nocardia</taxon>
    </lineage>
</organism>
<feature type="domain" description="RsbT co-antagonist protein RsbRD N-terminal" evidence="3">
    <location>
        <begin position="22"/>
        <end position="157"/>
    </location>
</feature>
<dbReference type="InterPro" id="IPR025751">
    <property type="entry name" value="RsbRD_N_dom"/>
</dbReference>
<dbReference type="EMBL" id="JBEYBF010000018">
    <property type="protein sequence ID" value="MEU1954928.1"/>
    <property type="molecule type" value="Genomic_DNA"/>
</dbReference>
<dbReference type="Gene3D" id="1.10.10.2840">
    <property type="entry name" value="PucR C-terminal helix-turn-helix domain"/>
    <property type="match status" value="1"/>
</dbReference>
<feature type="domain" description="PucR C-terminal helix-turn-helix" evidence="2">
    <location>
        <begin position="340"/>
        <end position="394"/>
    </location>
</feature>
<name>A0ABV2WVL3_9NOCA</name>
<evidence type="ECO:0000313" key="4">
    <source>
        <dbReference type="EMBL" id="MEU1954928.1"/>
    </source>
</evidence>
<dbReference type="Proteomes" id="UP001550628">
    <property type="component" value="Unassembled WGS sequence"/>
</dbReference>